<dbReference type="RefSeq" id="WP_012244135.1">
    <property type="nucleotide sequence ID" value="NC_010168.1"/>
</dbReference>
<feature type="region of interest" description="Disordered" evidence="1">
    <location>
        <begin position="487"/>
        <end position="509"/>
    </location>
</feature>
<evidence type="ECO:0000256" key="1">
    <source>
        <dbReference type="SAM" id="MobiDB-lite"/>
    </source>
</evidence>
<dbReference type="InterPro" id="IPR036374">
    <property type="entry name" value="OxRdtase_Mopterin-bd_sf"/>
</dbReference>
<evidence type="ECO:0000256" key="2">
    <source>
        <dbReference type="SAM" id="Phobius"/>
    </source>
</evidence>
<keyword evidence="2" id="KW-1133">Transmembrane helix</keyword>
<dbReference type="EMBL" id="CP000910">
    <property type="protein sequence ID" value="ABY22436.1"/>
    <property type="molecule type" value="Genomic_DNA"/>
</dbReference>
<dbReference type="SUPFAM" id="SSF81296">
    <property type="entry name" value="E set domains"/>
    <property type="match status" value="1"/>
</dbReference>
<organism evidence="4 5">
    <name type="scientific">Renibacterium salmoninarum (strain ATCC 33209 / DSM 20767 / JCM 11484 / NBRC 15589 / NCIMB 2235)</name>
    <dbReference type="NCBI Taxonomy" id="288705"/>
    <lineage>
        <taxon>Bacteria</taxon>
        <taxon>Bacillati</taxon>
        <taxon>Actinomycetota</taxon>
        <taxon>Actinomycetes</taxon>
        <taxon>Micrococcales</taxon>
        <taxon>Micrococcaceae</taxon>
        <taxon>Renibacterium</taxon>
    </lineage>
</organism>
<dbReference type="GO" id="GO:0006790">
    <property type="term" value="P:sulfur compound metabolic process"/>
    <property type="evidence" value="ECO:0007669"/>
    <property type="project" value="TreeGrafter"/>
</dbReference>
<feature type="transmembrane region" description="Helical" evidence="2">
    <location>
        <begin position="68"/>
        <end position="86"/>
    </location>
</feature>
<dbReference type="GO" id="GO:0043546">
    <property type="term" value="F:molybdopterin cofactor binding"/>
    <property type="evidence" value="ECO:0007669"/>
    <property type="project" value="TreeGrafter"/>
</dbReference>
<dbReference type="PANTHER" id="PTHR19372:SF7">
    <property type="entry name" value="SULFITE OXIDASE, MITOCHONDRIAL"/>
    <property type="match status" value="1"/>
</dbReference>
<dbReference type="Gene3D" id="3.90.420.10">
    <property type="entry name" value="Oxidoreductase, molybdopterin-binding domain"/>
    <property type="match status" value="1"/>
</dbReference>
<evidence type="ECO:0000313" key="5">
    <source>
        <dbReference type="Proteomes" id="UP000002007"/>
    </source>
</evidence>
<gene>
    <name evidence="4" type="ordered locus">RSal33209_0689</name>
</gene>
<reference evidence="5" key="1">
    <citation type="journal article" date="2008" name="J. Bacteriol.">
        <title>Genome sequence of the fish pathogen Renibacterium salmoninarum suggests reductive evolution away from an environmental Arthrobacter ancestor.</title>
        <authorList>
            <person name="Wiens G.D."/>
            <person name="Rockey D.D."/>
            <person name="Wu Z."/>
            <person name="Chang J."/>
            <person name="Levy R."/>
            <person name="Crane S."/>
            <person name="Chen D.S."/>
            <person name="Capri G.R."/>
            <person name="Burnett J.R."/>
            <person name="Sudheesh P.S."/>
            <person name="Schipma M.J."/>
            <person name="Burd H."/>
            <person name="Bhattacharyya A."/>
            <person name="Rhodes L.D."/>
            <person name="Kaul R."/>
            <person name="Strom M.S."/>
        </authorList>
    </citation>
    <scope>NUCLEOTIDE SEQUENCE [LARGE SCALE GENOMIC DNA]</scope>
    <source>
        <strain evidence="5">ATCC 33209 / DSM 20767 / JCM 11484 / NBRC 15589 / NCIMB 2235</strain>
    </source>
</reference>
<dbReference type="Gene3D" id="2.60.40.650">
    <property type="match status" value="1"/>
</dbReference>
<dbReference type="HOGENOM" id="CLU_003827_2_0_11"/>
<dbReference type="Proteomes" id="UP000002007">
    <property type="component" value="Chromosome"/>
</dbReference>
<dbReference type="GO" id="GO:0008482">
    <property type="term" value="F:sulfite oxidase activity"/>
    <property type="evidence" value="ECO:0007669"/>
    <property type="project" value="TreeGrafter"/>
</dbReference>
<keyword evidence="2" id="KW-0812">Transmembrane</keyword>
<dbReference type="SUPFAM" id="SSF56524">
    <property type="entry name" value="Oxidoreductase molybdopterin-binding domain"/>
    <property type="match status" value="1"/>
</dbReference>
<feature type="domain" description="Oxidoreductase molybdopterin-binding" evidence="3">
    <location>
        <begin position="235"/>
        <end position="383"/>
    </location>
</feature>
<sequence length="509" mass="53242">MRRQTNRWAFLSGLLAVGVAVLVGELIAAWLSPSISPVTAVGGSVIDALPPGVKDWAISLFGTADKTVFISVMALAIGILAGLAGVLESRRRYWGVVGIAAFGVLGAVSVLSRAQGSVVAAAAPVVVAVLGIILLRAFIDRLVAWQSQPEASNGVQRRVFLRTLSFGAAGAVIAGLVTGVVRGSLASYQAARDKLRLPTPSQAAAPIPAGAQLELAGLEPLVTPNEGFYRIDTALSVPVINPDNWQLKVTGMVDREVTISMAELLSQPMIEQYVTIACVSNEVGGNLIGNARWLGWPVRELLAKAGVKAGADMVLSRSQDGFTASTPLEALTDDRGSIIAVGMNSELLPLEHGFPARMIVPGLYGYVSATKWITELKVTTFAADLAYWSTRGWSDHGPIKQSSRIDTPRSGASVTSGELAIGGSAWAQTKGISAVEVQVDYGGWQRAELAAGISADTWVQWKASVALPPGQHTVQVRSTDAAGNLQSAQIAPPAPDGSSGYHSIRVSAK</sequence>
<name>A9WPZ1_RENSM</name>
<protein>
    <submittedName>
        <fullName evidence="4">Oxidoreductase, molybdopterin-binding</fullName>
    </submittedName>
</protein>
<keyword evidence="5" id="KW-1185">Reference proteome</keyword>
<dbReference type="GO" id="GO:0020037">
    <property type="term" value="F:heme binding"/>
    <property type="evidence" value="ECO:0007669"/>
    <property type="project" value="TreeGrafter"/>
</dbReference>
<feature type="transmembrane region" description="Helical" evidence="2">
    <location>
        <begin position="159"/>
        <end position="181"/>
    </location>
</feature>
<dbReference type="KEGG" id="rsa:RSal33209_0689"/>
<evidence type="ECO:0000259" key="3">
    <source>
        <dbReference type="Pfam" id="PF00174"/>
    </source>
</evidence>
<dbReference type="InterPro" id="IPR014756">
    <property type="entry name" value="Ig_E-set"/>
</dbReference>
<keyword evidence="2" id="KW-0472">Membrane</keyword>
<dbReference type="Pfam" id="PF00174">
    <property type="entry name" value="Oxidored_molyb"/>
    <property type="match status" value="1"/>
</dbReference>
<feature type="transmembrane region" description="Helical" evidence="2">
    <location>
        <begin position="93"/>
        <end position="112"/>
    </location>
</feature>
<dbReference type="STRING" id="288705.RSal33209_0689"/>
<proteinExistence type="predicted"/>
<accession>A9WPZ1</accession>
<dbReference type="AlphaFoldDB" id="A9WPZ1"/>
<evidence type="ECO:0000313" key="4">
    <source>
        <dbReference type="EMBL" id="ABY22436.1"/>
    </source>
</evidence>
<feature type="transmembrane region" description="Helical" evidence="2">
    <location>
        <begin position="9"/>
        <end position="31"/>
    </location>
</feature>
<dbReference type="eggNOG" id="COG2041">
    <property type="taxonomic scope" value="Bacteria"/>
</dbReference>
<dbReference type="InterPro" id="IPR000572">
    <property type="entry name" value="OxRdtase_Mopterin-bd_dom"/>
</dbReference>
<feature type="transmembrane region" description="Helical" evidence="2">
    <location>
        <begin position="118"/>
        <end position="139"/>
    </location>
</feature>
<dbReference type="PANTHER" id="PTHR19372">
    <property type="entry name" value="SULFITE REDUCTASE"/>
    <property type="match status" value="1"/>
</dbReference>